<name>A0A2Z4FIS0_9DELT</name>
<evidence type="ECO:0000256" key="1">
    <source>
        <dbReference type="SAM" id="MobiDB-lite"/>
    </source>
</evidence>
<accession>A0A2Z4FIS0</accession>
<dbReference type="PROSITE" id="PS51257">
    <property type="entry name" value="PROKAR_LIPOPROTEIN"/>
    <property type="match status" value="1"/>
</dbReference>
<proteinExistence type="predicted"/>
<dbReference type="OrthoDB" id="5519157at2"/>
<dbReference type="KEGG" id="bsed:DN745_04495"/>
<keyword evidence="4" id="KW-1185">Reference proteome</keyword>
<feature type="signal peptide" evidence="2">
    <location>
        <begin position="1"/>
        <end position="25"/>
    </location>
</feature>
<sequence length="239" mass="24659">MTSLRSKTLIRFITIIACATLVGCAADGAVADSVNADAGVDATAQDTESTEDTTAPRDTSNLPDTQTPDAHTPDTTSPVPDAGDTATEPDSTSEPDITTEPDTSQEPTGATCAEAVDVTGGAVLTGRSTAGAGNNYNATGDNCPYARQSGGDEVFVLAPQSDTTYEILVTPIGTGYLPIVYVRADCNVDACTEGSKFRESNNAVRLTNVLVPGGESHFLIVDGDVTGTDGDYRLEITVQ</sequence>
<dbReference type="AlphaFoldDB" id="A0A2Z4FIS0"/>
<protein>
    <submittedName>
        <fullName evidence="3">Uncharacterized protein</fullName>
    </submittedName>
</protein>
<organism evidence="3 4">
    <name type="scientific">Bradymonas sediminis</name>
    <dbReference type="NCBI Taxonomy" id="1548548"/>
    <lineage>
        <taxon>Bacteria</taxon>
        <taxon>Deltaproteobacteria</taxon>
        <taxon>Bradymonadales</taxon>
        <taxon>Bradymonadaceae</taxon>
        <taxon>Bradymonas</taxon>
    </lineage>
</organism>
<feature type="region of interest" description="Disordered" evidence="1">
    <location>
        <begin position="42"/>
        <end position="110"/>
    </location>
</feature>
<keyword evidence="2" id="KW-0732">Signal</keyword>
<reference evidence="3 4" key="1">
    <citation type="submission" date="2018-06" db="EMBL/GenBank/DDBJ databases">
        <title>Lujinxingia sediminis gen. nov. sp. nov., a new facultative anaerobic member of the class Deltaproteobacteria, and proposal of Lujinxingaceae fam. nov.</title>
        <authorList>
            <person name="Guo L.-Y."/>
            <person name="Li C.-M."/>
            <person name="Wang S."/>
            <person name="Du Z.-J."/>
        </authorList>
    </citation>
    <scope>NUCLEOTIDE SEQUENCE [LARGE SCALE GENOMIC DNA]</scope>
    <source>
        <strain evidence="3 4">FA350</strain>
    </source>
</reference>
<dbReference type="EMBL" id="CP030032">
    <property type="protein sequence ID" value="AWV88634.1"/>
    <property type="molecule type" value="Genomic_DNA"/>
</dbReference>
<gene>
    <name evidence="3" type="ORF">DN745_04495</name>
</gene>
<evidence type="ECO:0000313" key="3">
    <source>
        <dbReference type="EMBL" id="AWV88634.1"/>
    </source>
</evidence>
<feature type="compositionally biased region" description="Polar residues" evidence="1">
    <location>
        <begin position="44"/>
        <end position="78"/>
    </location>
</feature>
<evidence type="ECO:0000256" key="2">
    <source>
        <dbReference type="SAM" id="SignalP"/>
    </source>
</evidence>
<evidence type="ECO:0000313" key="4">
    <source>
        <dbReference type="Proteomes" id="UP000249799"/>
    </source>
</evidence>
<dbReference type="RefSeq" id="WP_111332549.1">
    <property type="nucleotide sequence ID" value="NZ_CP030032.1"/>
</dbReference>
<feature type="chain" id="PRO_5043960660" evidence="2">
    <location>
        <begin position="26"/>
        <end position="239"/>
    </location>
</feature>
<dbReference type="Proteomes" id="UP000249799">
    <property type="component" value="Chromosome"/>
</dbReference>